<keyword evidence="1" id="KW-0812">Transmembrane</keyword>
<evidence type="ECO:0000313" key="2">
    <source>
        <dbReference type="EMBL" id="KAK0704750.1"/>
    </source>
</evidence>
<name>A0AA40DIU3_9PEZI</name>
<dbReference type="EMBL" id="JAUKUA010000007">
    <property type="protein sequence ID" value="KAK0704750.1"/>
    <property type="molecule type" value="Genomic_DNA"/>
</dbReference>
<keyword evidence="3" id="KW-1185">Reference proteome</keyword>
<organism evidence="2 3">
    <name type="scientific">Lasiosphaeris hirsuta</name>
    <dbReference type="NCBI Taxonomy" id="260670"/>
    <lineage>
        <taxon>Eukaryota</taxon>
        <taxon>Fungi</taxon>
        <taxon>Dikarya</taxon>
        <taxon>Ascomycota</taxon>
        <taxon>Pezizomycotina</taxon>
        <taxon>Sordariomycetes</taxon>
        <taxon>Sordariomycetidae</taxon>
        <taxon>Sordariales</taxon>
        <taxon>Lasiosphaeriaceae</taxon>
        <taxon>Lasiosphaeris</taxon>
    </lineage>
</organism>
<gene>
    <name evidence="2" type="ORF">B0H67DRAFT_359096</name>
</gene>
<evidence type="ECO:0000256" key="1">
    <source>
        <dbReference type="SAM" id="Phobius"/>
    </source>
</evidence>
<dbReference type="AlphaFoldDB" id="A0AA40DIU3"/>
<keyword evidence="1" id="KW-0472">Membrane</keyword>
<reference evidence="2" key="1">
    <citation type="submission" date="2023-06" db="EMBL/GenBank/DDBJ databases">
        <title>Genome-scale phylogeny and comparative genomics of the fungal order Sordariales.</title>
        <authorList>
            <consortium name="Lawrence Berkeley National Laboratory"/>
            <person name="Hensen N."/>
            <person name="Bonometti L."/>
            <person name="Westerberg I."/>
            <person name="Brannstrom I.O."/>
            <person name="Guillou S."/>
            <person name="Cros-Aarteil S."/>
            <person name="Calhoun S."/>
            <person name="Haridas S."/>
            <person name="Kuo A."/>
            <person name="Mondo S."/>
            <person name="Pangilinan J."/>
            <person name="Riley R."/>
            <person name="Labutti K."/>
            <person name="Andreopoulos B."/>
            <person name="Lipzen A."/>
            <person name="Chen C."/>
            <person name="Yanf M."/>
            <person name="Daum C."/>
            <person name="Ng V."/>
            <person name="Clum A."/>
            <person name="Steindorff A."/>
            <person name="Ohm R."/>
            <person name="Martin F."/>
            <person name="Silar P."/>
            <person name="Natvig D."/>
            <person name="Lalanne C."/>
            <person name="Gautier V."/>
            <person name="Ament-Velasquez S.L."/>
            <person name="Kruys A."/>
            <person name="Hutchinson M.I."/>
            <person name="Powell A.J."/>
            <person name="Barry K."/>
            <person name="Miller A.N."/>
            <person name="Grigoriev I.V."/>
            <person name="Debuchy R."/>
            <person name="Gladieux P."/>
            <person name="Thoren M.H."/>
            <person name="Johannesson H."/>
        </authorList>
    </citation>
    <scope>NUCLEOTIDE SEQUENCE</scope>
    <source>
        <strain evidence="2">SMH4607-1</strain>
    </source>
</reference>
<protein>
    <submittedName>
        <fullName evidence="2">Uncharacterized protein</fullName>
    </submittedName>
</protein>
<dbReference type="Proteomes" id="UP001172102">
    <property type="component" value="Unassembled WGS sequence"/>
</dbReference>
<accession>A0AA40DIU3</accession>
<sequence>MTNREWPTSGQVTQTPCVPVVLLLFIAPSLSMPAGVLSIAFACLSGLPYLLSVLLRRRADGHLVISTTHPYQLSIWAAPWCSALALLSSHVEACDPASLLYLFWKGWMDG</sequence>
<evidence type="ECO:0000313" key="3">
    <source>
        <dbReference type="Proteomes" id="UP001172102"/>
    </source>
</evidence>
<feature type="transmembrane region" description="Helical" evidence="1">
    <location>
        <begin position="20"/>
        <end position="51"/>
    </location>
</feature>
<comment type="caution">
    <text evidence="2">The sequence shown here is derived from an EMBL/GenBank/DDBJ whole genome shotgun (WGS) entry which is preliminary data.</text>
</comment>
<proteinExistence type="predicted"/>
<keyword evidence="1" id="KW-1133">Transmembrane helix</keyword>